<evidence type="ECO:0008006" key="4">
    <source>
        <dbReference type="Google" id="ProtNLM"/>
    </source>
</evidence>
<accession>Q8KFG1</accession>
<feature type="transmembrane region" description="Helical" evidence="1">
    <location>
        <begin position="27"/>
        <end position="49"/>
    </location>
</feature>
<feature type="transmembrane region" description="Helical" evidence="1">
    <location>
        <begin position="55"/>
        <end position="74"/>
    </location>
</feature>
<evidence type="ECO:0000313" key="3">
    <source>
        <dbReference type="Proteomes" id="UP000001007"/>
    </source>
</evidence>
<dbReference type="HOGENOM" id="CLU_2536497_0_0_10"/>
<evidence type="ECO:0000256" key="1">
    <source>
        <dbReference type="SAM" id="Phobius"/>
    </source>
</evidence>
<sequence>MEKERQRLVEEEKREESEQQRCRKQQVLFLISFIYHGVFVCFDDVYLAFSKPFGTIFGGSFSSIMMIFPTVSPYRSYGCYRRK</sequence>
<dbReference type="EnsemblBacteria" id="AAM71611">
    <property type="protein sequence ID" value="AAM71611"/>
    <property type="gene ID" value="CT0365"/>
</dbReference>
<evidence type="ECO:0000313" key="2">
    <source>
        <dbReference type="EMBL" id="AAM71611.1"/>
    </source>
</evidence>
<protein>
    <recommendedName>
        <fullName evidence="4">Transmembrane protein</fullName>
    </recommendedName>
</protein>
<reference evidence="2 3" key="1">
    <citation type="journal article" date="2002" name="Proc. Natl. Acad. Sci. U.S.A.">
        <title>The complete genome sequence of Chlorobium tepidum TLS, a photosynthetic, anaerobic, green-sulfur bacterium.</title>
        <authorList>
            <person name="Eisen J.A."/>
            <person name="Nelson K.E."/>
            <person name="Paulsen I.T."/>
            <person name="Heidelberg J.F."/>
            <person name="Wu M."/>
            <person name="Dodson R.J."/>
            <person name="Deboy R."/>
            <person name="Gwinn M.L."/>
            <person name="Nelson W.C."/>
            <person name="Haft D.H."/>
            <person name="Hickey E.K."/>
            <person name="Peterson J.D."/>
            <person name="Durkin A.S."/>
            <person name="Kolonay J.L."/>
            <person name="Yang F."/>
            <person name="Holt I."/>
            <person name="Umayam L.A."/>
            <person name="Mason T."/>
            <person name="Brenner M."/>
            <person name="Shea T.P."/>
            <person name="Parksey D."/>
            <person name="Nierman W.C."/>
            <person name="Feldblyum T.V."/>
            <person name="Hansen C.L."/>
            <person name="Craven M.B."/>
            <person name="Radune D."/>
            <person name="Vamathevan J."/>
            <person name="Khouri H."/>
            <person name="White O."/>
            <person name="Gruber T.M."/>
            <person name="Ketchum K.A."/>
            <person name="Venter J.C."/>
            <person name="Tettelin H."/>
            <person name="Bryant D.A."/>
            <person name="Fraser C.M."/>
        </authorList>
    </citation>
    <scope>NUCLEOTIDE SEQUENCE [LARGE SCALE GENOMIC DNA]</scope>
    <source>
        <strain evidence="3">ATCC 49652 / DSM 12025 / NBRC 103806 / TLS</strain>
    </source>
</reference>
<keyword evidence="1" id="KW-0472">Membrane</keyword>
<dbReference type="AlphaFoldDB" id="Q8KFG1"/>
<organism evidence="2 3">
    <name type="scientific">Chlorobaculum tepidum (strain ATCC 49652 / DSM 12025 / NBRC 103806 / TLS)</name>
    <name type="common">Chlorobium tepidum</name>
    <dbReference type="NCBI Taxonomy" id="194439"/>
    <lineage>
        <taxon>Bacteria</taxon>
        <taxon>Pseudomonadati</taxon>
        <taxon>Chlorobiota</taxon>
        <taxon>Chlorobiia</taxon>
        <taxon>Chlorobiales</taxon>
        <taxon>Chlorobiaceae</taxon>
        <taxon>Chlorobaculum</taxon>
    </lineage>
</organism>
<dbReference type="EMBL" id="AE006470">
    <property type="protein sequence ID" value="AAM71611.1"/>
    <property type="molecule type" value="Genomic_DNA"/>
</dbReference>
<dbReference type="STRING" id="194439.CT0365"/>
<dbReference type="Proteomes" id="UP000001007">
    <property type="component" value="Chromosome"/>
</dbReference>
<gene>
    <name evidence="2" type="ordered locus">CT0365</name>
</gene>
<dbReference type="KEGG" id="cte:CT0365"/>
<name>Q8KFG1_CHLTE</name>
<keyword evidence="3" id="KW-1185">Reference proteome</keyword>
<keyword evidence="1" id="KW-1133">Transmembrane helix</keyword>
<proteinExistence type="predicted"/>
<keyword evidence="1" id="KW-0812">Transmembrane</keyword>